<gene>
    <name evidence="12" type="primary">PEP3</name>
    <name evidence="12" type="ORF">H4R34_003869</name>
</gene>
<evidence type="ECO:0000256" key="3">
    <source>
        <dbReference type="ARBA" id="ARBA00022771"/>
    </source>
</evidence>
<keyword evidence="8" id="KW-0175">Coiled coil</keyword>
<evidence type="ECO:0000256" key="5">
    <source>
        <dbReference type="ARBA" id="ARBA00023136"/>
    </source>
</evidence>
<comment type="caution">
    <text evidence="12">The sequence shown here is derived from an EMBL/GenBank/DDBJ whole genome shotgun (WGS) entry which is preliminary data.</text>
</comment>
<evidence type="ECO:0000256" key="9">
    <source>
        <dbReference type="SAM" id="MobiDB-lite"/>
    </source>
</evidence>
<evidence type="ECO:0000256" key="4">
    <source>
        <dbReference type="ARBA" id="ARBA00022833"/>
    </source>
</evidence>
<name>A0A9W8B6P5_9FUNG</name>
<dbReference type="EMBL" id="JANBQB010000406">
    <property type="protein sequence ID" value="KAJ1976726.1"/>
    <property type="molecule type" value="Genomic_DNA"/>
</dbReference>
<dbReference type="InterPro" id="IPR058919">
    <property type="entry name" value="Pep3/Vps18_RING_C"/>
</dbReference>
<sequence>MEAVNLAPLADLANDIFSLDRVQFSLPTRLVTACVSNNILVLALENNHILRIDLQQASAIDDVELPRKSPDLRIRKLFFDPTGRHLFIATDQGENYYLFETWQKPKLLSKLKNLHIESVAWNKAAVRSSRNSTKSILLGTQDGQLLETEIEPTEDFFRREERFLRLVYTLPEPAPITGVHYEAFPATPRKYFVLVTTPNRIYQFVGLVDLPAIGASVSSAAATNSPATVGQGSAEAGGKPMSPATASDGPSMFEPLFRGYQHHHVFQEIPGELSHSELRFYSPLQDVAYQSVAHKFAWLTGPGVYHGQLTYGSQSVGDSVVADPVLLPYPSASTTPTTGGPSNLQPGMAEPPLAMVLTEFHVVLLYKTSLKAVCLLNDKVVFDEPIPLLPGERALRLGVDTVHNTFWVFTPSAIFELLITQEDRYVWKIYLQKKMYETAFQYARTSAEKNLILGAQADQYYAQGRFVLSATYYAQTTKPFEEIALKFVAQPDQKALECYLSQKLERLRKSDLTQITLLATWLVEIYLHQLNQLDATLQGYSEDDPAYVTCQDEQTSVRQDFYGLLNGYKKHLDKQTVYGMIQSHGRSHEFLYFATVLGDYDQVIAHWIAEGEYLRAIEVLSKHGQPPLFYKFTPTLLRWQPEEVVNVLMRQPDLSPRKLIPAFVKYQETRNRQDTHNQVLRYLMFVINKQDNRDPVIHNYVLAVFASQATLHESALLEFLANEGHRMNYDVDYALRICRQHNRIQSCVHLYSLVGQYEDAVDLALKHGDLDLAEINADKPDNNSDLRRRLWLKIVRHVVEMDHDVKKAIGLLQKCPLLSVEQILPYFPAFTQIDDFKDEICAALEDYDRHIDDLRTEMDEATRNAKAIQHDIRHLRNRFVLVEAGETCGICEAPLLARQFYAFPCQHIFHADCLVRKVTNYMLPRRRQRVAELQRQITQLLVSKPSVTGRRSPVAANNGSMTALPGNASESGGLAVALQTRTHRLGQLKSELDSFVAAECILCGEMMIKTVDCPFVDADKEHELIASWGV</sequence>
<evidence type="ECO:0000259" key="10">
    <source>
        <dbReference type="Pfam" id="PF05131"/>
    </source>
</evidence>
<keyword evidence="2" id="KW-0479">Metal-binding</keyword>
<keyword evidence="4" id="KW-0862">Zinc</keyword>
<feature type="repeat" description="CHCR" evidence="7">
    <location>
        <begin position="651"/>
        <end position="807"/>
    </location>
</feature>
<evidence type="ECO:0000256" key="8">
    <source>
        <dbReference type="SAM" id="Coils"/>
    </source>
</evidence>
<organism evidence="12 13">
    <name type="scientific">Dimargaris verticillata</name>
    <dbReference type="NCBI Taxonomy" id="2761393"/>
    <lineage>
        <taxon>Eukaryota</taxon>
        <taxon>Fungi</taxon>
        <taxon>Fungi incertae sedis</taxon>
        <taxon>Zoopagomycota</taxon>
        <taxon>Kickxellomycotina</taxon>
        <taxon>Dimargaritomycetes</taxon>
        <taxon>Dimargaritales</taxon>
        <taxon>Dimargaritaceae</taxon>
        <taxon>Dimargaris</taxon>
    </lineage>
</organism>
<dbReference type="PROSITE" id="PS50236">
    <property type="entry name" value="CHCR"/>
    <property type="match status" value="1"/>
</dbReference>
<comment type="similarity">
    <text evidence="1">Belongs to the VPS18 family.</text>
</comment>
<evidence type="ECO:0000259" key="11">
    <source>
        <dbReference type="Pfam" id="PF26148"/>
    </source>
</evidence>
<dbReference type="Proteomes" id="UP001151582">
    <property type="component" value="Unassembled WGS sequence"/>
</dbReference>
<dbReference type="Pfam" id="PF05131">
    <property type="entry name" value="Pep3_Vps18"/>
    <property type="match status" value="1"/>
</dbReference>
<dbReference type="GO" id="GO:0007033">
    <property type="term" value="P:vacuole organization"/>
    <property type="evidence" value="ECO:0007669"/>
    <property type="project" value="TreeGrafter"/>
</dbReference>
<dbReference type="OrthoDB" id="1845386at2759"/>
<dbReference type="SUPFAM" id="SSF57850">
    <property type="entry name" value="RING/U-box"/>
    <property type="match status" value="1"/>
</dbReference>
<dbReference type="GO" id="GO:0005768">
    <property type="term" value="C:endosome"/>
    <property type="evidence" value="ECO:0007669"/>
    <property type="project" value="TreeGrafter"/>
</dbReference>
<evidence type="ECO:0000313" key="13">
    <source>
        <dbReference type="Proteomes" id="UP001151582"/>
    </source>
</evidence>
<reference evidence="12" key="1">
    <citation type="submission" date="2022-07" db="EMBL/GenBank/DDBJ databases">
        <title>Phylogenomic reconstructions and comparative analyses of Kickxellomycotina fungi.</title>
        <authorList>
            <person name="Reynolds N.K."/>
            <person name="Stajich J.E."/>
            <person name="Barry K."/>
            <person name="Grigoriev I.V."/>
            <person name="Crous P."/>
            <person name="Smith M.E."/>
        </authorList>
    </citation>
    <scope>NUCLEOTIDE SEQUENCE</scope>
    <source>
        <strain evidence="12">RSA 567</strain>
    </source>
</reference>
<keyword evidence="3" id="KW-0863">Zinc-finger</keyword>
<dbReference type="InterPro" id="IPR007810">
    <property type="entry name" value="Pep3/Vps18_beta-prop"/>
</dbReference>
<dbReference type="GO" id="GO:0006904">
    <property type="term" value="P:vesicle docking involved in exocytosis"/>
    <property type="evidence" value="ECO:0007669"/>
    <property type="project" value="TreeGrafter"/>
</dbReference>
<evidence type="ECO:0000313" key="12">
    <source>
        <dbReference type="EMBL" id="KAJ1976726.1"/>
    </source>
</evidence>
<dbReference type="GO" id="GO:0030897">
    <property type="term" value="C:HOPS complex"/>
    <property type="evidence" value="ECO:0007669"/>
    <property type="project" value="TreeGrafter"/>
</dbReference>
<dbReference type="GO" id="GO:0006886">
    <property type="term" value="P:intracellular protein transport"/>
    <property type="evidence" value="ECO:0007669"/>
    <property type="project" value="UniProtKB-UniRule"/>
</dbReference>
<feature type="domain" description="Pep3/Vps18 RING C-terminal" evidence="11">
    <location>
        <begin position="882"/>
        <end position="943"/>
    </location>
</feature>
<dbReference type="InterPro" id="IPR000547">
    <property type="entry name" value="Clathrin_H-chain/VPS_repeat"/>
</dbReference>
<dbReference type="GO" id="GO:0008270">
    <property type="term" value="F:zinc ion binding"/>
    <property type="evidence" value="ECO:0007669"/>
    <property type="project" value="UniProtKB-KW"/>
</dbReference>
<accession>A0A9W8B6P5</accession>
<dbReference type="PANTHER" id="PTHR23323:SF26">
    <property type="entry name" value="VACUOLAR PROTEIN SORTING-ASSOCIATED PROTEIN 18 HOMOLOG"/>
    <property type="match status" value="1"/>
</dbReference>
<evidence type="ECO:0000256" key="2">
    <source>
        <dbReference type="ARBA" id="ARBA00022723"/>
    </source>
</evidence>
<evidence type="ECO:0000256" key="1">
    <source>
        <dbReference type="ARBA" id="ARBA00010454"/>
    </source>
</evidence>
<feature type="domain" description="Pep3/Vps18 beta-propeller" evidence="10">
    <location>
        <begin position="16"/>
        <end position="418"/>
    </location>
</feature>
<evidence type="ECO:0000256" key="6">
    <source>
        <dbReference type="ARBA" id="ARBA00029433"/>
    </source>
</evidence>
<dbReference type="AlphaFoldDB" id="A0A9W8B6P5"/>
<dbReference type="CDD" id="cd16462">
    <property type="entry name" value="RING-H2_Pep3p-like"/>
    <property type="match status" value="1"/>
</dbReference>
<dbReference type="GO" id="GO:0007032">
    <property type="term" value="P:endosome organization"/>
    <property type="evidence" value="ECO:0007669"/>
    <property type="project" value="TreeGrafter"/>
</dbReference>
<dbReference type="GO" id="GO:0030674">
    <property type="term" value="F:protein-macromolecule adaptor activity"/>
    <property type="evidence" value="ECO:0007669"/>
    <property type="project" value="TreeGrafter"/>
</dbReference>
<feature type="region of interest" description="Disordered" evidence="9">
    <location>
        <begin position="223"/>
        <end position="248"/>
    </location>
</feature>
<proteinExistence type="inferred from homology"/>
<dbReference type="PANTHER" id="PTHR23323">
    <property type="entry name" value="VACUOLAR PROTEIN SORTING-ASSOCIATED PROTEIN"/>
    <property type="match status" value="1"/>
</dbReference>
<evidence type="ECO:0000256" key="7">
    <source>
        <dbReference type="PROSITE-ProRule" id="PRU01006"/>
    </source>
</evidence>
<keyword evidence="5" id="KW-0472">Membrane</keyword>
<keyword evidence="13" id="KW-1185">Reference proteome</keyword>
<dbReference type="Pfam" id="PF26148">
    <property type="entry name" value="VPS18_RING_C"/>
    <property type="match status" value="1"/>
</dbReference>
<protein>
    <submittedName>
        <fullName evidence="12">Tethering complex subunit</fullName>
    </submittedName>
</protein>
<feature type="coiled-coil region" evidence="8">
    <location>
        <begin position="844"/>
        <end position="878"/>
    </location>
</feature>
<dbReference type="GO" id="GO:0048284">
    <property type="term" value="P:organelle fusion"/>
    <property type="evidence" value="ECO:0007669"/>
    <property type="project" value="TreeGrafter"/>
</dbReference>
<comment type="subcellular location">
    <subcellularLocation>
        <location evidence="6">Endomembrane system</location>
        <topology evidence="6">Peripheral membrane protein</topology>
        <orientation evidence="6">Cytoplasmic side</orientation>
    </subcellularLocation>
</comment>